<dbReference type="CDD" id="cd16894">
    <property type="entry name" value="MltD-like"/>
    <property type="match status" value="1"/>
</dbReference>
<proteinExistence type="inferred from homology"/>
<dbReference type="Pfam" id="PF01464">
    <property type="entry name" value="SLT"/>
    <property type="match status" value="1"/>
</dbReference>
<comment type="caution">
    <text evidence="4">The sequence shown here is derived from an EMBL/GenBank/DDBJ whole genome shotgun (WGS) entry which is preliminary data.</text>
</comment>
<accession>A0A3D8HGJ1</accession>
<gene>
    <name evidence="4" type="ORF">DWU89_05735</name>
    <name evidence="3" type="ORF">H8784_05620</name>
</gene>
<evidence type="ECO:0000313" key="6">
    <source>
        <dbReference type="Proteomes" id="UP000629596"/>
    </source>
</evidence>
<feature type="domain" description="Transglycosylase SLT" evidence="2">
    <location>
        <begin position="108"/>
        <end position="205"/>
    </location>
</feature>
<protein>
    <submittedName>
        <fullName evidence="4">Lytic transglycosylase domain-containing protein</fullName>
    </submittedName>
</protein>
<dbReference type="InterPro" id="IPR008258">
    <property type="entry name" value="Transglycosylase_SLT_dom_1"/>
</dbReference>
<dbReference type="InterPro" id="IPR023346">
    <property type="entry name" value="Lysozyme-like_dom_sf"/>
</dbReference>
<dbReference type="PANTHER" id="PTHR37423">
    <property type="entry name" value="SOLUBLE LYTIC MUREIN TRANSGLYCOSYLASE-RELATED"/>
    <property type="match status" value="1"/>
</dbReference>
<evidence type="ECO:0000313" key="4">
    <source>
        <dbReference type="EMBL" id="RDU50066.1"/>
    </source>
</evidence>
<evidence type="ECO:0000256" key="1">
    <source>
        <dbReference type="ARBA" id="ARBA00007734"/>
    </source>
</evidence>
<dbReference type="EMBL" id="QREV01000009">
    <property type="protein sequence ID" value="RDU50066.1"/>
    <property type="molecule type" value="Genomic_DNA"/>
</dbReference>
<dbReference type="AlphaFoldDB" id="A0A3D8HGJ1"/>
<reference evidence="3 6" key="2">
    <citation type="submission" date="2020-08" db="EMBL/GenBank/DDBJ databases">
        <title>Genome public.</title>
        <authorList>
            <person name="Liu C."/>
            <person name="Sun Q."/>
        </authorList>
    </citation>
    <scope>NUCLEOTIDE SEQUENCE [LARGE SCALE GENOMIC DNA]</scope>
    <source>
        <strain evidence="3 6">426_9</strain>
    </source>
</reference>
<sequence>MMKLLNNNSIAGFIAGGAVCLTACLSIGSSDSEKVKEERPVVSSVTTSPDVPFSASFCGKEIDLTRYNMHEGMDRELSSFTYFHSTTMLLVKRANRYFPVIEPILKANGIPDDFKYLAVIESHLDPRVSSPARAVGTWQLLEGTAKQYGLTITPTVDERCDVAKATEAACRYLKAAYDKYGDWAIVAASYNAGMGRISGELTKQEADSSFDLWLVEETTRYVYRIMAIKQIFEAPYKYGFVLRAQDLYKPIACENVSVSTDIQDLSAFAQKNGATYADLKRFNPWLRDRKLLTLGKTYTLQIPKESDMYYKTPNTYVHNPAWVVK</sequence>
<evidence type="ECO:0000259" key="2">
    <source>
        <dbReference type="Pfam" id="PF01464"/>
    </source>
</evidence>
<dbReference type="RefSeq" id="WP_115498685.1">
    <property type="nucleotide sequence ID" value="NZ_JACRTI010000009.1"/>
</dbReference>
<name>A0A3D8HGJ1_9BACT</name>
<dbReference type="Gene3D" id="1.10.530.10">
    <property type="match status" value="1"/>
</dbReference>
<keyword evidence="6" id="KW-1185">Reference proteome</keyword>
<dbReference type="PANTHER" id="PTHR37423:SF2">
    <property type="entry name" value="MEMBRANE-BOUND LYTIC MUREIN TRANSGLYCOSYLASE C"/>
    <property type="match status" value="1"/>
</dbReference>
<evidence type="ECO:0000313" key="3">
    <source>
        <dbReference type="EMBL" id="MBC8601200.1"/>
    </source>
</evidence>
<comment type="similarity">
    <text evidence="1">Belongs to the transglycosylase Slt family.</text>
</comment>
<dbReference type="SUPFAM" id="SSF53955">
    <property type="entry name" value="Lysozyme-like"/>
    <property type="match status" value="1"/>
</dbReference>
<organism evidence="4 5">
    <name type="scientific">Parabacteroides acidifaciens</name>
    <dbReference type="NCBI Taxonomy" id="2290935"/>
    <lineage>
        <taxon>Bacteria</taxon>
        <taxon>Pseudomonadati</taxon>
        <taxon>Bacteroidota</taxon>
        <taxon>Bacteroidia</taxon>
        <taxon>Bacteroidales</taxon>
        <taxon>Tannerellaceae</taxon>
        <taxon>Parabacteroides</taxon>
    </lineage>
</organism>
<dbReference type="EMBL" id="JACRTI010000009">
    <property type="protein sequence ID" value="MBC8601200.1"/>
    <property type="molecule type" value="Genomic_DNA"/>
</dbReference>
<reference evidence="4 5" key="1">
    <citation type="submission" date="2018-07" db="EMBL/GenBank/DDBJ databases">
        <title>Parabacteroides acidifaciens nov. sp., isolated from human feces.</title>
        <authorList>
            <person name="Wang Y.J."/>
        </authorList>
    </citation>
    <scope>NUCLEOTIDE SEQUENCE [LARGE SCALE GENOMIC DNA]</scope>
    <source>
        <strain evidence="4 5">426-9</strain>
    </source>
</reference>
<dbReference type="Proteomes" id="UP000256321">
    <property type="component" value="Unassembled WGS sequence"/>
</dbReference>
<evidence type="ECO:0000313" key="5">
    <source>
        <dbReference type="Proteomes" id="UP000256321"/>
    </source>
</evidence>
<dbReference type="Proteomes" id="UP000629596">
    <property type="component" value="Unassembled WGS sequence"/>
</dbReference>